<evidence type="ECO:0000256" key="2">
    <source>
        <dbReference type="ARBA" id="ARBA00022448"/>
    </source>
</evidence>
<keyword evidence="2" id="KW-0813">Transport</keyword>
<proteinExistence type="predicted"/>
<evidence type="ECO:0000256" key="1">
    <source>
        <dbReference type="ARBA" id="ARBA00004167"/>
    </source>
</evidence>
<dbReference type="InterPro" id="IPR003369">
    <property type="entry name" value="TatA/B/E"/>
</dbReference>
<dbReference type="Proteomes" id="UP000317982">
    <property type="component" value="Unassembled WGS sequence"/>
</dbReference>
<gene>
    <name evidence="8" type="ORF">FL583_37400</name>
</gene>
<keyword evidence="9" id="KW-1185">Reference proteome</keyword>
<accession>A0A545AF54</accession>
<protein>
    <submittedName>
        <fullName evidence="8">Translocase</fullName>
    </submittedName>
</protein>
<evidence type="ECO:0000256" key="7">
    <source>
        <dbReference type="ARBA" id="ARBA00023136"/>
    </source>
</evidence>
<name>A0A545AF54_9ACTN</name>
<keyword evidence="7" id="KW-0472">Membrane</keyword>
<dbReference type="Pfam" id="PF02416">
    <property type="entry name" value="TatA_B_E"/>
    <property type="match status" value="1"/>
</dbReference>
<evidence type="ECO:0000256" key="3">
    <source>
        <dbReference type="ARBA" id="ARBA00022692"/>
    </source>
</evidence>
<dbReference type="InParanoid" id="A0A545AF54"/>
<keyword evidence="4" id="KW-0653">Protein transport</keyword>
<evidence type="ECO:0000256" key="4">
    <source>
        <dbReference type="ARBA" id="ARBA00022927"/>
    </source>
</evidence>
<evidence type="ECO:0000256" key="6">
    <source>
        <dbReference type="ARBA" id="ARBA00023010"/>
    </source>
</evidence>
<comment type="caution">
    <text evidence="8">The sequence shown here is derived from an EMBL/GenBank/DDBJ whole genome shotgun (WGS) entry which is preliminary data.</text>
</comment>
<dbReference type="PRINTS" id="PR01506">
    <property type="entry name" value="TATBPROTEIN"/>
</dbReference>
<organism evidence="8 9">
    <name type="scientific">Cryptosporangium phraense</name>
    <dbReference type="NCBI Taxonomy" id="2593070"/>
    <lineage>
        <taxon>Bacteria</taxon>
        <taxon>Bacillati</taxon>
        <taxon>Actinomycetota</taxon>
        <taxon>Actinomycetes</taxon>
        <taxon>Cryptosporangiales</taxon>
        <taxon>Cryptosporangiaceae</taxon>
        <taxon>Cryptosporangium</taxon>
    </lineage>
</organism>
<evidence type="ECO:0000256" key="5">
    <source>
        <dbReference type="ARBA" id="ARBA00022989"/>
    </source>
</evidence>
<comment type="subcellular location">
    <subcellularLocation>
        <location evidence="1">Membrane</location>
        <topology evidence="1">Single-pass membrane protein</topology>
    </subcellularLocation>
</comment>
<dbReference type="RefSeq" id="WP_142709653.1">
    <property type="nucleotide sequence ID" value="NZ_VIRS01000051.1"/>
</dbReference>
<dbReference type="GO" id="GO:0015031">
    <property type="term" value="P:protein transport"/>
    <property type="evidence" value="ECO:0007669"/>
    <property type="project" value="UniProtKB-KW"/>
</dbReference>
<dbReference type="AlphaFoldDB" id="A0A545AF54"/>
<keyword evidence="6" id="KW-0811">Translocation</keyword>
<dbReference type="Gene3D" id="1.20.5.3310">
    <property type="match status" value="1"/>
</dbReference>
<sequence length="87" mass="9593">MFSNFGLGEILVIGFLALLIFGPERLPKAAGDAVRVIRQLRSMATSTINDVKADLGPDLAELDLKSMHPRHLIQKAILDDEPTPRKE</sequence>
<dbReference type="OrthoDB" id="3267321at2"/>
<evidence type="ECO:0000313" key="9">
    <source>
        <dbReference type="Proteomes" id="UP000317982"/>
    </source>
</evidence>
<evidence type="ECO:0000313" key="8">
    <source>
        <dbReference type="EMBL" id="TQS39962.1"/>
    </source>
</evidence>
<keyword evidence="5" id="KW-1133">Transmembrane helix</keyword>
<dbReference type="EMBL" id="VIRS01000051">
    <property type="protein sequence ID" value="TQS39962.1"/>
    <property type="molecule type" value="Genomic_DNA"/>
</dbReference>
<dbReference type="GO" id="GO:0016020">
    <property type="term" value="C:membrane"/>
    <property type="evidence" value="ECO:0007669"/>
    <property type="project" value="UniProtKB-ARBA"/>
</dbReference>
<reference evidence="8 9" key="1">
    <citation type="submission" date="2019-07" db="EMBL/GenBank/DDBJ databases">
        <title>Cryptosporangium phraense sp. nov., isolated from plant litter.</title>
        <authorList>
            <person name="Suriyachadkun C."/>
        </authorList>
    </citation>
    <scope>NUCLEOTIDE SEQUENCE [LARGE SCALE GENOMIC DNA]</scope>
    <source>
        <strain evidence="8 9">A-T 5661</strain>
    </source>
</reference>
<keyword evidence="3" id="KW-0812">Transmembrane</keyword>